<dbReference type="Proteomes" id="UP000257109">
    <property type="component" value="Unassembled WGS sequence"/>
</dbReference>
<evidence type="ECO:0008006" key="3">
    <source>
        <dbReference type="Google" id="ProtNLM"/>
    </source>
</evidence>
<feature type="non-terminal residue" evidence="1">
    <location>
        <position position="1"/>
    </location>
</feature>
<feature type="non-terminal residue" evidence="1">
    <location>
        <position position="91"/>
    </location>
</feature>
<name>A0A371HJI4_MUCPR</name>
<evidence type="ECO:0000313" key="1">
    <source>
        <dbReference type="EMBL" id="RDY02894.1"/>
    </source>
</evidence>
<keyword evidence="2" id="KW-1185">Reference proteome</keyword>
<organism evidence="1 2">
    <name type="scientific">Mucuna pruriens</name>
    <name type="common">Velvet bean</name>
    <name type="synonym">Dolichos pruriens</name>
    <dbReference type="NCBI Taxonomy" id="157652"/>
    <lineage>
        <taxon>Eukaryota</taxon>
        <taxon>Viridiplantae</taxon>
        <taxon>Streptophyta</taxon>
        <taxon>Embryophyta</taxon>
        <taxon>Tracheophyta</taxon>
        <taxon>Spermatophyta</taxon>
        <taxon>Magnoliopsida</taxon>
        <taxon>eudicotyledons</taxon>
        <taxon>Gunneridae</taxon>
        <taxon>Pentapetalae</taxon>
        <taxon>rosids</taxon>
        <taxon>fabids</taxon>
        <taxon>Fabales</taxon>
        <taxon>Fabaceae</taxon>
        <taxon>Papilionoideae</taxon>
        <taxon>50 kb inversion clade</taxon>
        <taxon>NPAAA clade</taxon>
        <taxon>indigoferoid/millettioid clade</taxon>
        <taxon>Phaseoleae</taxon>
        <taxon>Mucuna</taxon>
    </lineage>
</organism>
<dbReference type="AlphaFoldDB" id="A0A371HJI4"/>
<reference evidence="1" key="1">
    <citation type="submission" date="2018-05" db="EMBL/GenBank/DDBJ databases">
        <title>Draft genome of Mucuna pruriens seed.</title>
        <authorList>
            <person name="Nnadi N.E."/>
            <person name="Vos R."/>
            <person name="Hasami M.H."/>
            <person name="Devisetty U.K."/>
            <person name="Aguiy J.C."/>
        </authorList>
    </citation>
    <scope>NUCLEOTIDE SEQUENCE [LARGE SCALE GENOMIC DNA]</scope>
    <source>
        <strain evidence="1">JCA_2017</strain>
    </source>
</reference>
<sequence length="91" mass="10682">MKHLNTLEVKLSLIKRHAKWVDELPYIIKHKQGKTNIVVDSLSRRYSLQSMLKTKLLGFKNLKELYLKDEANGGNLIREVMEPMEPMEVME</sequence>
<comment type="caution">
    <text evidence="1">The sequence shown here is derived from an EMBL/GenBank/DDBJ whole genome shotgun (WGS) entry which is preliminary data.</text>
</comment>
<dbReference type="OrthoDB" id="1933708at2759"/>
<gene>
    <name evidence="1" type="ORF">CR513_13598</name>
</gene>
<evidence type="ECO:0000313" key="2">
    <source>
        <dbReference type="Proteomes" id="UP000257109"/>
    </source>
</evidence>
<dbReference type="EMBL" id="QJKJ01002438">
    <property type="protein sequence ID" value="RDY02894.1"/>
    <property type="molecule type" value="Genomic_DNA"/>
</dbReference>
<protein>
    <recommendedName>
        <fullName evidence="3">Reverse transcriptase RNase H-like domain-containing protein</fullName>
    </recommendedName>
</protein>
<proteinExistence type="predicted"/>
<accession>A0A371HJI4</accession>